<dbReference type="InterPro" id="IPR053178">
    <property type="entry name" value="Osmoadaptation_assoc"/>
</dbReference>
<dbReference type="Proteomes" id="UP000245910">
    <property type="component" value="Chromosome I"/>
</dbReference>
<feature type="transmembrane region" description="Helical" evidence="2">
    <location>
        <begin position="79"/>
        <end position="98"/>
    </location>
</feature>
<evidence type="ECO:0000313" key="3">
    <source>
        <dbReference type="EMBL" id="CEI67768.1"/>
    </source>
</evidence>
<feature type="transmembrane region" description="Helical" evidence="2">
    <location>
        <begin position="226"/>
        <end position="245"/>
    </location>
</feature>
<feature type="compositionally biased region" description="Polar residues" evidence="1">
    <location>
        <begin position="320"/>
        <end position="332"/>
    </location>
</feature>
<keyword evidence="4" id="KW-1185">Reference proteome</keyword>
<keyword evidence="2" id="KW-0472">Membrane</keyword>
<evidence type="ECO:0000313" key="4">
    <source>
        <dbReference type="Proteomes" id="UP000245910"/>
    </source>
</evidence>
<dbReference type="PANTHER" id="PTHR38111">
    <property type="entry name" value="ZN(2)-C6 FUNGAL-TYPE DOMAIN-CONTAINING PROTEIN-RELATED"/>
    <property type="match status" value="1"/>
</dbReference>
<reference evidence="4" key="1">
    <citation type="submission" date="2014-10" db="EMBL/GenBank/DDBJ databases">
        <authorList>
            <person name="King R."/>
        </authorList>
    </citation>
    <scope>NUCLEOTIDE SEQUENCE [LARGE SCALE GENOMIC DNA]</scope>
    <source>
        <strain evidence="4">A3/5</strain>
    </source>
</reference>
<keyword evidence="2" id="KW-0812">Transmembrane</keyword>
<evidence type="ECO:0000256" key="1">
    <source>
        <dbReference type="SAM" id="MobiDB-lite"/>
    </source>
</evidence>
<sequence length="791" mass="89692">MAVNCTLLEANLDTTLRPNFDWIGQDNHHHFMSGPEFQITNDARDPKPSWCDLVSCFADWTVIPSTPRDSAFGLTGLRAWQSVLVVGFGVLLTLKSMLAKPKACSGARIAIHWPQLLWKIGQTGFWWWGFGTLASDPERAGPVALATCLRPRNSAGSSNCTAEELCSTTWMFQNPDFMSQGEETSLKFYEIPVYMQLAVYPLFAVAELCRPWLSDEWQRGVQIMPLFSFIFAGYMGLVYAIPYFISADPKLPLDLSNGFATVYQGTCVLHAHGSMLDWKDWYCIRSNCIEGTFRWPREGAEKFKCFTSQTPTFVFVDTSEATSNGTSSQDTKVSVRRQAARSGRKSHQYKQSLKSNTSVPASDSWKAFGGKLPTGKEPNEKIPLQPSPKGYESLRAVCNFDIVDLATFTEVDLATNAHLSLQKEPGWRKEILNSLSPSFLMYLPSRYGQDPFLDDAIHCVTARAGQMVGFPMKHDVPELLYGKALMSLQKVISDGSFRPTANCYGAARLLGLYELLGEPIMGRLFAHFRGSIKLLELRKPALYESAFDRALLKSHGPSIVVDELYRNSTSMFQDPDWQSLFRHAATLEKDNESSYWWKFFSVTTSLPGILKDMRNIFATGAYQYGDTDESGKVLNRANNAYKQLHANNALYQREPPHASSLFNLPVSPESSERIRLREFFLYTMIYMCRIRATLSTEEIERYIAEVEAQTFATQALLIQKTANIFDRNMAWHLEQRNGLAHSVIQTRTDWLSDTICNRDRGELHKLLAQRWLKWESSWRNSVLEIEYRGEL</sequence>
<name>A0A2L2TCF9_9HYPO</name>
<dbReference type="PANTHER" id="PTHR38111:SF6">
    <property type="entry name" value="FINGER DOMAIN PROTEIN, PUTATIVE (AFU_ORTHOLOGUE AFUA_8G01940)-RELATED"/>
    <property type="match status" value="1"/>
</dbReference>
<dbReference type="AlphaFoldDB" id="A0A2L2TCF9"/>
<protein>
    <submittedName>
        <fullName evidence="3">Uncharacterized protein</fullName>
    </submittedName>
</protein>
<feature type="region of interest" description="Disordered" evidence="1">
    <location>
        <begin position="320"/>
        <end position="387"/>
    </location>
</feature>
<dbReference type="STRING" id="56646.A0A2L2TCF9"/>
<accession>A0A2L2TCF9</accession>
<feature type="compositionally biased region" description="Polar residues" evidence="1">
    <location>
        <begin position="349"/>
        <end position="361"/>
    </location>
</feature>
<organism evidence="3 4">
    <name type="scientific">Fusarium venenatum</name>
    <dbReference type="NCBI Taxonomy" id="56646"/>
    <lineage>
        <taxon>Eukaryota</taxon>
        <taxon>Fungi</taxon>
        <taxon>Dikarya</taxon>
        <taxon>Ascomycota</taxon>
        <taxon>Pezizomycotina</taxon>
        <taxon>Sordariomycetes</taxon>
        <taxon>Hypocreomycetidae</taxon>
        <taxon>Hypocreales</taxon>
        <taxon>Nectriaceae</taxon>
        <taxon>Fusarium</taxon>
    </lineage>
</organism>
<dbReference type="EMBL" id="LN649229">
    <property type="protein sequence ID" value="CEI67768.1"/>
    <property type="molecule type" value="Genomic_DNA"/>
</dbReference>
<keyword evidence="2" id="KW-1133">Transmembrane helix</keyword>
<evidence type="ECO:0000256" key="2">
    <source>
        <dbReference type="SAM" id="Phobius"/>
    </source>
</evidence>
<feature type="compositionally biased region" description="Basic residues" evidence="1">
    <location>
        <begin position="334"/>
        <end position="348"/>
    </location>
</feature>
<proteinExistence type="predicted"/>